<feature type="region of interest" description="Disordered" evidence="1">
    <location>
        <begin position="65"/>
        <end position="89"/>
    </location>
</feature>
<comment type="caution">
    <text evidence="2">The sequence shown here is derived from an EMBL/GenBank/DDBJ whole genome shotgun (WGS) entry which is preliminary data.</text>
</comment>
<gene>
    <name evidence="2" type="ORF">CYCCA115_LOCUS19460</name>
</gene>
<accession>A0AAD2G415</accession>
<evidence type="ECO:0000313" key="3">
    <source>
        <dbReference type="Proteomes" id="UP001295423"/>
    </source>
</evidence>
<keyword evidence="3" id="KW-1185">Reference proteome</keyword>
<dbReference type="Proteomes" id="UP001295423">
    <property type="component" value="Unassembled WGS sequence"/>
</dbReference>
<feature type="region of interest" description="Disordered" evidence="1">
    <location>
        <begin position="1"/>
        <end position="20"/>
    </location>
</feature>
<sequence length="316" mass="36282">MSLKSEETSTSSDVFVEIRKPQAEERPRTVTAFMMSIEPKQCSKIVKQLAQVLPLPESLAHLKRVRNPQKMKKQAESLPNNNDESEKKKPKMMLQVLIGHDKSVSLSSFLSFEPTLEEVTVPGRPPKSDAEWKEFNHIWPTTFLPLRSEEHHEKLLALNPDEIEQMTNIMEEQVRSKMQVVVVDPTDGRVISKSKDEYALQRAVGDIDNNPLATPVLLALQGVSRMERQAASKKSKDEFSKGQYLCTGYDLYAPYEPTIFEAMSCLHHRLRRLVYWDGTENPNTVWRNGLSRHYIHSLPGTNHRYRSFQYFPGSTD</sequence>
<evidence type="ECO:0000313" key="2">
    <source>
        <dbReference type="EMBL" id="CAJ1961961.1"/>
    </source>
</evidence>
<dbReference type="EMBL" id="CAKOGP040002091">
    <property type="protein sequence ID" value="CAJ1961961.1"/>
    <property type="molecule type" value="Genomic_DNA"/>
</dbReference>
<proteinExistence type="predicted"/>
<evidence type="ECO:0000256" key="1">
    <source>
        <dbReference type="SAM" id="MobiDB-lite"/>
    </source>
</evidence>
<name>A0AAD2G415_9STRA</name>
<dbReference type="AlphaFoldDB" id="A0AAD2G415"/>
<protein>
    <submittedName>
        <fullName evidence="2">Uncharacterized protein</fullName>
    </submittedName>
</protein>
<reference evidence="2" key="1">
    <citation type="submission" date="2023-08" db="EMBL/GenBank/DDBJ databases">
        <authorList>
            <person name="Audoor S."/>
            <person name="Bilcke G."/>
        </authorList>
    </citation>
    <scope>NUCLEOTIDE SEQUENCE</scope>
</reference>
<organism evidence="2 3">
    <name type="scientific">Cylindrotheca closterium</name>
    <dbReference type="NCBI Taxonomy" id="2856"/>
    <lineage>
        <taxon>Eukaryota</taxon>
        <taxon>Sar</taxon>
        <taxon>Stramenopiles</taxon>
        <taxon>Ochrophyta</taxon>
        <taxon>Bacillariophyta</taxon>
        <taxon>Bacillariophyceae</taxon>
        <taxon>Bacillariophycidae</taxon>
        <taxon>Bacillariales</taxon>
        <taxon>Bacillariaceae</taxon>
        <taxon>Cylindrotheca</taxon>
    </lineage>
</organism>
<dbReference type="Gene3D" id="3.40.140.10">
    <property type="entry name" value="Cytidine Deaminase, domain 2"/>
    <property type="match status" value="1"/>
</dbReference>